<protein>
    <submittedName>
        <fullName evidence="2">Uncharacterized protein</fullName>
    </submittedName>
</protein>
<evidence type="ECO:0000313" key="2">
    <source>
        <dbReference type="EMBL" id="GMS83866.1"/>
    </source>
</evidence>
<name>A0AAV5SKU5_9BILA</name>
<reference evidence="2" key="1">
    <citation type="submission" date="2023-10" db="EMBL/GenBank/DDBJ databases">
        <title>Genome assembly of Pristionchus species.</title>
        <authorList>
            <person name="Yoshida K."/>
            <person name="Sommer R.J."/>
        </authorList>
    </citation>
    <scope>NUCLEOTIDE SEQUENCE</scope>
    <source>
        <strain evidence="2">RS0144</strain>
    </source>
</reference>
<organism evidence="2 3">
    <name type="scientific">Pristionchus entomophagus</name>
    <dbReference type="NCBI Taxonomy" id="358040"/>
    <lineage>
        <taxon>Eukaryota</taxon>
        <taxon>Metazoa</taxon>
        <taxon>Ecdysozoa</taxon>
        <taxon>Nematoda</taxon>
        <taxon>Chromadorea</taxon>
        <taxon>Rhabditida</taxon>
        <taxon>Rhabditina</taxon>
        <taxon>Diplogasteromorpha</taxon>
        <taxon>Diplogasteroidea</taxon>
        <taxon>Neodiplogasteridae</taxon>
        <taxon>Pristionchus</taxon>
    </lineage>
</organism>
<feature type="chain" id="PRO_5043932807" evidence="1">
    <location>
        <begin position="21"/>
        <end position="134"/>
    </location>
</feature>
<dbReference type="EMBL" id="BTSX01000002">
    <property type="protein sequence ID" value="GMS83866.1"/>
    <property type="molecule type" value="Genomic_DNA"/>
</dbReference>
<keyword evidence="1" id="KW-0732">Signal</keyword>
<evidence type="ECO:0000256" key="1">
    <source>
        <dbReference type="SAM" id="SignalP"/>
    </source>
</evidence>
<sequence length="134" mass="14667">MHRFVVLAVAAAAVAAIAHAQEESPLPKPAAKIAGGGNPNSFAIGGTRRIAAASHSHYVGEISPYLKKQMELEAEKKRNQPRTVLSVFTRSASIRSPWFVPRARKTPEQRMSELSAASIPIHVRKPTFRTAHFF</sequence>
<gene>
    <name evidence="2" type="ORF">PENTCL1PPCAC_6041</name>
</gene>
<dbReference type="Proteomes" id="UP001432027">
    <property type="component" value="Unassembled WGS sequence"/>
</dbReference>
<feature type="signal peptide" evidence="1">
    <location>
        <begin position="1"/>
        <end position="20"/>
    </location>
</feature>
<proteinExistence type="predicted"/>
<keyword evidence="3" id="KW-1185">Reference proteome</keyword>
<dbReference type="AlphaFoldDB" id="A0AAV5SKU5"/>
<accession>A0AAV5SKU5</accession>
<evidence type="ECO:0000313" key="3">
    <source>
        <dbReference type="Proteomes" id="UP001432027"/>
    </source>
</evidence>
<comment type="caution">
    <text evidence="2">The sequence shown here is derived from an EMBL/GenBank/DDBJ whole genome shotgun (WGS) entry which is preliminary data.</text>
</comment>